<dbReference type="Proteomes" id="UP000810252">
    <property type="component" value="Unassembled WGS sequence"/>
</dbReference>
<gene>
    <name evidence="1" type="ORF">IAC29_04610</name>
</gene>
<dbReference type="InterPro" id="IPR025049">
    <property type="entry name" value="Mfa-like_1"/>
</dbReference>
<dbReference type="AlphaFoldDB" id="A0A9D9EI60"/>
<accession>A0A9D9EI60</accession>
<protein>
    <submittedName>
        <fullName evidence="1">Fimbrillin family protein</fullName>
    </submittedName>
</protein>
<name>A0A9D9EI60_9BACT</name>
<reference evidence="1" key="1">
    <citation type="submission" date="2020-10" db="EMBL/GenBank/DDBJ databases">
        <authorList>
            <person name="Gilroy R."/>
        </authorList>
    </citation>
    <scope>NUCLEOTIDE SEQUENCE</scope>
    <source>
        <strain evidence="1">20514</strain>
    </source>
</reference>
<organism evidence="1 2">
    <name type="scientific">Candidatus Cryptobacteroides merdigallinarum</name>
    <dbReference type="NCBI Taxonomy" id="2840770"/>
    <lineage>
        <taxon>Bacteria</taxon>
        <taxon>Pseudomonadati</taxon>
        <taxon>Bacteroidota</taxon>
        <taxon>Bacteroidia</taxon>
        <taxon>Bacteroidales</taxon>
        <taxon>Candidatus Cryptobacteroides</taxon>
    </lineage>
</organism>
<dbReference type="EMBL" id="JADIMQ010000067">
    <property type="protein sequence ID" value="MBO8448536.1"/>
    <property type="molecule type" value="Genomic_DNA"/>
</dbReference>
<evidence type="ECO:0000313" key="1">
    <source>
        <dbReference type="EMBL" id="MBO8448536.1"/>
    </source>
</evidence>
<dbReference type="PROSITE" id="PS51257">
    <property type="entry name" value="PROKAR_LIPOPROTEIN"/>
    <property type="match status" value="1"/>
</dbReference>
<comment type="caution">
    <text evidence="1">The sequence shown here is derived from an EMBL/GenBank/DDBJ whole genome shotgun (WGS) entry which is preliminary data.</text>
</comment>
<dbReference type="Pfam" id="PF13149">
    <property type="entry name" value="Mfa_like_1"/>
    <property type="match status" value="1"/>
</dbReference>
<sequence>MKTTLSILLPAILLAAASIFFSGCEKIIVIECQHPVIYCPGDSGSGSGSGGDGDSGSSSGLGSNLVGFHASVESLNMATKAMSPISANTKVMIYAYHGSTDNATSTSAVARGSYTSQQTGTLTGDGGYKMMLSNGVFDFYAVSVNTQDLPPVFSNGVSSALSNGVDYLWWNVDNYDVAAAQVTVPIVLNHSATQVSFEIESGTGIYVGSIASATITVPKPGATMDLSTGVIPPATEYDSAPASMGINGLKLQYTMLPLETDEPMQLVLNLYLNGEPDVKQYSVAVPVPEGGLKAGNSYLFRAVIEADNVSFPEVGISDWVDVDETGNPLYPH</sequence>
<evidence type="ECO:0000313" key="2">
    <source>
        <dbReference type="Proteomes" id="UP000810252"/>
    </source>
</evidence>
<proteinExistence type="predicted"/>
<dbReference type="Gene3D" id="2.60.40.2630">
    <property type="match status" value="1"/>
</dbReference>
<reference evidence="1" key="2">
    <citation type="journal article" date="2021" name="PeerJ">
        <title>Extensive microbial diversity within the chicken gut microbiome revealed by metagenomics and culture.</title>
        <authorList>
            <person name="Gilroy R."/>
            <person name="Ravi A."/>
            <person name="Getino M."/>
            <person name="Pursley I."/>
            <person name="Horton D.L."/>
            <person name="Alikhan N.F."/>
            <person name="Baker D."/>
            <person name="Gharbi K."/>
            <person name="Hall N."/>
            <person name="Watson M."/>
            <person name="Adriaenssens E.M."/>
            <person name="Foster-Nyarko E."/>
            <person name="Jarju S."/>
            <person name="Secka A."/>
            <person name="Antonio M."/>
            <person name="Oren A."/>
            <person name="Chaudhuri R.R."/>
            <person name="La Ragione R."/>
            <person name="Hildebrand F."/>
            <person name="Pallen M.J."/>
        </authorList>
    </citation>
    <scope>NUCLEOTIDE SEQUENCE</scope>
    <source>
        <strain evidence="1">20514</strain>
    </source>
</reference>
<dbReference type="CDD" id="cd13121">
    <property type="entry name" value="BF2867_like_C"/>
    <property type="match status" value="1"/>
</dbReference>